<reference evidence="6 7" key="1">
    <citation type="submission" date="2019-12" db="EMBL/GenBank/DDBJ databases">
        <title>A genome sequence resource for the geographically widespread anthracnose pathogen Colletotrichum asianum.</title>
        <authorList>
            <person name="Meng Y."/>
        </authorList>
    </citation>
    <scope>NUCLEOTIDE SEQUENCE [LARGE SCALE GENOMIC DNA]</scope>
    <source>
        <strain evidence="6 7">ICMP 18580</strain>
    </source>
</reference>
<dbReference type="InterPro" id="IPR039697">
    <property type="entry name" value="Alcohol_dehydrogenase_Fe"/>
</dbReference>
<dbReference type="InterPro" id="IPR001680">
    <property type="entry name" value="WD40_rpt"/>
</dbReference>
<dbReference type="InterPro" id="IPR056798">
    <property type="entry name" value="ADH_Fe_C"/>
</dbReference>
<dbReference type="GO" id="GO:0005739">
    <property type="term" value="C:mitochondrion"/>
    <property type="evidence" value="ECO:0007669"/>
    <property type="project" value="TreeGrafter"/>
</dbReference>
<dbReference type="InterPro" id="IPR034786">
    <property type="entry name" value="MAR"/>
</dbReference>
<keyword evidence="2" id="KW-0520">NAD</keyword>
<dbReference type="GO" id="GO:0018506">
    <property type="term" value="F:maleylacetate reductase activity"/>
    <property type="evidence" value="ECO:0007669"/>
    <property type="project" value="InterPro"/>
</dbReference>
<dbReference type="SMART" id="SM00320">
    <property type="entry name" value="WD40"/>
    <property type="match status" value="3"/>
</dbReference>
<dbReference type="GO" id="GO:0046872">
    <property type="term" value="F:metal ion binding"/>
    <property type="evidence" value="ECO:0007669"/>
    <property type="project" value="InterPro"/>
</dbReference>
<dbReference type="PANTHER" id="PTHR11496">
    <property type="entry name" value="ALCOHOL DEHYDROGENASE"/>
    <property type="match status" value="1"/>
</dbReference>
<dbReference type="GO" id="GO:0004022">
    <property type="term" value="F:alcohol dehydrogenase (NAD+) activity"/>
    <property type="evidence" value="ECO:0007669"/>
    <property type="project" value="TreeGrafter"/>
</dbReference>
<evidence type="ECO:0000259" key="5">
    <source>
        <dbReference type="Pfam" id="PF25137"/>
    </source>
</evidence>
<dbReference type="OrthoDB" id="3360544at2759"/>
<gene>
    <name evidence="6" type="ORF">GQ607_007194</name>
</gene>
<dbReference type="InterPro" id="IPR015943">
    <property type="entry name" value="WD40/YVTN_repeat-like_dom_sf"/>
</dbReference>
<dbReference type="AlphaFoldDB" id="A0A8H3WJ71"/>
<evidence type="ECO:0000259" key="4">
    <source>
        <dbReference type="Pfam" id="PF00465"/>
    </source>
</evidence>
<dbReference type="Proteomes" id="UP000434172">
    <property type="component" value="Unassembled WGS sequence"/>
</dbReference>
<dbReference type="Pfam" id="PF25137">
    <property type="entry name" value="ADH_Fe_C"/>
    <property type="match status" value="1"/>
</dbReference>
<organism evidence="6 7">
    <name type="scientific">Colletotrichum asianum</name>
    <dbReference type="NCBI Taxonomy" id="702518"/>
    <lineage>
        <taxon>Eukaryota</taxon>
        <taxon>Fungi</taxon>
        <taxon>Dikarya</taxon>
        <taxon>Ascomycota</taxon>
        <taxon>Pezizomycotina</taxon>
        <taxon>Sordariomycetes</taxon>
        <taxon>Hypocreomycetidae</taxon>
        <taxon>Glomerellales</taxon>
        <taxon>Glomerellaceae</taxon>
        <taxon>Colletotrichum</taxon>
        <taxon>Colletotrichum gloeosporioides species complex</taxon>
    </lineage>
</organism>
<dbReference type="InterPro" id="IPR036322">
    <property type="entry name" value="WD40_repeat_dom_sf"/>
</dbReference>
<keyword evidence="7" id="KW-1185">Reference proteome</keyword>
<evidence type="ECO:0000256" key="3">
    <source>
        <dbReference type="SAM" id="MobiDB-lite"/>
    </source>
</evidence>
<name>A0A8H3WJ71_9PEZI</name>
<dbReference type="Gene3D" id="2.130.10.10">
    <property type="entry name" value="YVTN repeat-like/Quinoprotein amine dehydrogenase"/>
    <property type="match status" value="2"/>
</dbReference>
<dbReference type="InterPro" id="IPR001670">
    <property type="entry name" value="ADH_Fe/GldA"/>
</dbReference>
<evidence type="ECO:0000313" key="7">
    <source>
        <dbReference type="Proteomes" id="UP000434172"/>
    </source>
</evidence>
<accession>A0A8H3WJ71</accession>
<feature type="domain" description="Alcohol dehydrogenase iron-type/glycerol dehydrogenase GldA" evidence="4">
    <location>
        <begin position="429"/>
        <end position="571"/>
    </location>
</feature>
<dbReference type="SUPFAM" id="SSF56796">
    <property type="entry name" value="Dehydroquinate synthase-like"/>
    <property type="match status" value="1"/>
</dbReference>
<proteinExistence type="predicted"/>
<dbReference type="Gene3D" id="3.40.50.1970">
    <property type="match status" value="1"/>
</dbReference>
<evidence type="ECO:0000256" key="2">
    <source>
        <dbReference type="ARBA" id="ARBA00023027"/>
    </source>
</evidence>
<comment type="caution">
    <text evidence="6">The sequence shown here is derived from an EMBL/GenBank/DDBJ whole genome shotgun (WGS) entry which is preliminary data.</text>
</comment>
<dbReference type="Gene3D" id="1.20.1090.10">
    <property type="entry name" value="Dehydroquinate synthase-like - alpha domain"/>
    <property type="match status" value="1"/>
</dbReference>
<dbReference type="EMBL" id="WOWK01000036">
    <property type="protein sequence ID" value="KAF0325443.1"/>
    <property type="molecule type" value="Genomic_DNA"/>
</dbReference>
<feature type="compositionally biased region" description="Acidic residues" evidence="3">
    <location>
        <begin position="351"/>
        <end position="372"/>
    </location>
</feature>
<protein>
    <submittedName>
        <fullName evidence="6">Maleylacetate</fullName>
    </submittedName>
</protein>
<dbReference type="CDD" id="cd08177">
    <property type="entry name" value="MAR"/>
    <property type="match status" value="1"/>
</dbReference>
<dbReference type="PANTHER" id="PTHR11496:SF105">
    <property type="entry name" value="REDUCTASE, PUTATIVE (AFU_ORTHOLOGUE AFUA_6G07090)-RELATED"/>
    <property type="match status" value="1"/>
</dbReference>
<dbReference type="Pfam" id="PF00400">
    <property type="entry name" value="WD40"/>
    <property type="match status" value="1"/>
</dbReference>
<evidence type="ECO:0000256" key="1">
    <source>
        <dbReference type="ARBA" id="ARBA00023002"/>
    </source>
</evidence>
<dbReference type="SUPFAM" id="SSF50978">
    <property type="entry name" value="WD40 repeat-like"/>
    <property type="match status" value="1"/>
</dbReference>
<dbReference type="Pfam" id="PF00465">
    <property type="entry name" value="Fe-ADH"/>
    <property type="match status" value="1"/>
</dbReference>
<sequence length="781" mass="82228">MFENLCTLPLSADVFTQALHPTEPLLTVGLSSGHVETFRLPAPVDNASDASGDADTSISSTGRGMIKSAWRTRRHKGSCRALAYAHDGSAVYSAGTDGLIKHFSPETGKVISKIVIPSSNKQIDAPTLMHVLNPQSLLIGCDSGAMHIFDLRDGAPASKPAQTNFPHSDYVSAVVPLPPSAESTSGFPKQWVSTGGTTLAVTDVRKGVLVRSDDQEDELLSACYVPGLGPKNNRNNGVVAVGSASGVVTVWDRGAWDDQQERIIVDGGKSGGESLDALALVPQELGLGKKLVVGLGDGSLRVVDLVTRDVDQVVNLRHDDVEGVISVAFDSENRLITAGGKTVKVWEELSELQGEGDDEDEDSDDDSDDEDGATGKRRAGSDSDDSDSDSDGGKRQSKRQNTGAAAAAAKLGPMDMGPISPFVFGITTPKVFFGPGTLNELPGELKSRNLAKPLIICSPSRTSLATKIQTKLSEAGITDSEILDTAIVHNPSDIIGPAVDRAKGRDVLISVGGGSAVGLGKAIAYRTGMPQVAIPTTYSGSEMTPIIGETKDGKKTSYTDPKILPKVVIYDVDLTMDLPVKVSGPSGLNAMAHSFEALYSRQASPITDHFALESIKALSSALPVIASNPSSVEARTSALYGAFLAGFLATATGIALQHKLAHAAGGTLNLPHAETHSIFLPHSMAYNASCFSESIITKLSSALAQSTESSAAGVVQGLNELLRLLDIPTGLKDVGMQEKDIGRVTDVASDTPYWNPRPLKKEKIREIIRRAWAGEQAKTDL</sequence>
<feature type="domain" description="Fe-containing alcohol dehydrogenase-like C-terminal" evidence="5">
    <location>
        <begin position="586"/>
        <end position="772"/>
    </location>
</feature>
<feature type="region of interest" description="Disordered" evidence="3">
    <location>
        <begin position="351"/>
        <end position="409"/>
    </location>
</feature>
<keyword evidence="1" id="KW-0560">Oxidoreductase</keyword>
<evidence type="ECO:0000313" key="6">
    <source>
        <dbReference type="EMBL" id="KAF0325443.1"/>
    </source>
</evidence>